<comment type="caution">
    <text evidence="1">The sequence shown here is derived from an EMBL/GenBank/DDBJ whole genome shotgun (WGS) entry which is preliminary data.</text>
</comment>
<evidence type="ECO:0000313" key="2">
    <source>
        <dbReference type="Proteomes" id="UP000324800"/>
    </source>
</evidence>
<name>A0A5J4TIA1_9EUKA</name>
<dbReference type="Proteomes" id="UP000324800">
    <property type="component" value="Unassembled WGS sequence"/>
</dbReference>
<accession>A0A5J4TIA1</accession>
<gene>
    <name evidence="1" type="ORF">EZS28_046287</name>
</gene>
<reference evidence="1 2" key="1">
    <citation type="submission" date="2019-03" db="EMBL/GenBank/DDBJ databases">
        <title>Single cell metagenomics reveals metabolic interactions within the superorganism composed of flagellate Streblomastix strix and complex community of Bacteroidetes bacteria on its surface.</title>
        <authorList>
            <person name="Treitli S.C."/>
            <person name="Kolisko M."/>
            <person name="Husnik F."/>
            <person name="Keeling P."/>
            <person name="Hampl V."/>
        </authorList>
    </citation>
    <scope>NUCLEOTIDE SEQUENCE [LARGE SCALE GENOMIC DNA]</scope>
    <source>
        <strain evidence="1">ST1C</strain>
    </source>
</reference>
<organism evidence="1 2">
    <name type="scientific">Streblomastix strix</name>
    <dbReference type="NCBI Taxonomy" id="222440"/>
    <lineage>
        <taxon>Eukaryota</taxon>
        <taxon>Metamonada</taxon>
        <taxon>Preaxostyla</taxon>
        <taxon>Oxymonadida</taxon>
        <taxon>Streblomastigidae</taxon>
        <taxon>Streblomastix</taxon>
    </lineage>
</organism>
<feature type="non-terminal residue" evidence="1">
    <location>
        <position position="425"/>
    </location>
</feature>
<feature type="non-terminal residue" evidence="1">
    <location>
        <position position="1"/>
    </location>
</feature>
<sequence length="425" mass="45824">ECPCLSTEDPRANGTCPAYCEKGSVTQNCTCDTNLPGFTVAQCLLEKKCKFDLAHQKVSDCPCLSTGDPRAGKQCPAYCAKGSVTQQCVCDTNDSEFTVAQCQLEKKCKFDLVHQEVVDCPCLSTGDPRANKACPAYCSKGNVTTACACNTNKEGFTVAQCKLEKACKFDLANQQPSDCPCLSTSDPRQNKSCPPYCIRGYTISNCTCDTNLPSFPVDFCLKEKNCSFDLANQSVANCPCLATGDPRAGGACPAYCVKGQVTSVCVCDYYIPDYTKAQCQKEKACKYNLINQTSTDCPCLNTSDPRAGKACPAYCNKGQVTSECVCDTNSTGFTVQQCQKEKLCITDLIHQTTSDCPCQSTGDPRAGKQCQSYCLNGQVTSECVCDTNSSNFTLQQCQKEKLCITDLIHQSVADCKCLSSGDPRA</sequence>
<proteinExistence type="predicted"/>
<dbReference type="AlphaFoldDB" id="A0A5J4TIA1"/>
<dbReference type="EMBL" id="SNRW01030233">
    <property type="protein sequence ID" value="KAA6358186.1"/>
    <property type="molecule type" value="Genomic_DNA"/>
</dbReference>
<evidence type="ECO:0000313" key="1">
    <source>
        <dbReference type="EMBL" id="KAA6358186.1"/>
    </source>
</evidence>
<protein>
    <submittedName>
        <fullName evidence="1">Uncharacterized protein</fullName>
    </submittedName>
</protein>